<dbReference type="GO" id="GO:0016491">
    <property type="term" value="F:oxidoreductase activity"/>
    <property type="evidence" value="ECO:0007669"/>
    <property type="project" value="UniProtKB-KW"/>
</dbReference>
<dbReference type="PANTHER" id="PTHR24321">
    <property type="entry name" value="DEHYDROGENASES, SHORT CHAIN"/>
    <property type="match status" value="1"/>
</dbReference>
<dbReference type="EMBL" id="RPFZ01000001">
    <property type="protein sequence ID" value="RPF71291.1"/>
    <property type="molecule type" value="Genomic_DNA"/>
</dbReference>
<dbReference type="SUPFAM" id="SSF51735">
    <property type="entry name" value="NAD(P)-binding Rossmann-fold domains"/>
    <property type="match status" value="1"/>
</dbReference>
<comment type="similarity">
    <text evidence="1">Belongs to the short-chain dehydrogenases/reductases (SDR) family.</text>
</comment>
<evidence type="ECO:0000256" key="1">
    <source>
        <dbReference type="ARBA" id="ARBA00006484"/>
    </source>
</evidence>
<proteinExistence type="inferred from homology"/>
<dbReference type="Proteomes" id="UP000275232">
    <property type="component" value="Unassembled WGS sequence"/>
</dbReference>
<comment type="caution">
    <text evidence="3">The sequence shown here is derived from an EMBL/GenBank/DDBJ whole genome shotgun (WGS) entry which is preliminary data.</text>
</comment>
<gene>
    <name evidence="3" type="ORF">EG799_06465</name>
</gene>
<keyword evidence="4" id="KW-1185">Reference proteome</keyword>
<organism evidence="3 4">
    <name type="scientific">Aurantiacibacter spongiae</name>
    <dbReference type="NCBI Taxonomy" id="2488860"/>
    <lineage>
        <taxon>Bacteria</taxon>
        <taxon>Pseudomonadati</taxon>
        <taxon>Pseudomonadota</taxon>
        <taxon>Alphaproteobacteria</taxon>
        <taxon>Sphingomonadales</taxon>
        <taxon>Erythrobacteraceae</taxon>
        <taxon>Aurantiacibacter</taxon>
    </lineage>
</organism>
<evidence type="ECO:0000256" key="2">
    <source>
        <dbReference type="ARBA" id="ARBA00023002"/>
    </source>
</evidence>
<dbReference type="Pfam" id="PF13561">
    <property type="entry name" value="adh_short_C2"/>
    <property type="match status" value="1"/>
</dbReference>
<dbReference type="RefSeq" id="WP_123879597.1">
    <property type="nucleotide sequence ID" value="NZ_RPFZ01000001.1"/>
</dbReference>
<accession>A0A3N5DQ56</accession>
<dbReference type="InterPro" id="IPR036291">
    <property type="entry name" value="NAD(P)-bd_dom_sf"/>
</dbReference>
<name>A0A3N5DQ56_9SPHN</name>
<dbReference type="PRINTS" id="PR00081">
    <property type="entry name" value="GDHRDH"/>
</dbReference>
<sequence>MPRFTDHAFLITGATSGIGRATARLLTDEGARVLGTGHDESHLDEARGDVPDVEFIANDAADPDCATDLANAAREFAPAGLDDVFLNAGIGTFAGMADLSLDELERLYAVDLRAPFLQSRALGPCLKDGGKMLLIGSGSVGGGRTDLAAYSMMKAGVRQLVRSLATHYASRGICVNAVTPGATATGFHEKGGMSDDEIEKYHAKMAEAIPLGRMGEPGDVARAAAFLLSDHADYITGTELRVDGGLTMA</sequence>
<dbReference type="InterPro" id="IPR002347">
    <property type="entry name" value="SDR_fam"/>
</dbReference>
<dbReference type="Gene3D" id="3.40.50.720">
    <property type="entry name" value="NAD(P)-binding Rossmann-like Domain"/>
    <property type="match status" value="1"/>
</dbReference>
<dbReference type="PANTHER" id="PTHR24321:SF8">
    <property type="entry name" value="ESTRADIOL 17-BETA-DEHYDROGENASE 8-RELATED"/>
    <property type="match status" value="1"/>
</dbReference>
<dbReference type="CDD" id="cd05233">
    <property type="entry name" value="SDR_c"/>
    <property type="match status" value="1"/>
</dbReference>
<evidence type="ECO:0000313" key="3">
    <source>
        <dbReference type="EMBL" id="RPF71291.1"/>
    </source>
</evidence>
<keyword evidence="2" id="KW-0560">Oxidoreductase</keyword>
<dbReference type="AlphaFoldDB" id="A0A3N5DQ56"/>
<reference evidence="3 4" key="1">
    <citation type="submission" date="2018-11" db="EMBL/GenBank/DDBJ databases">
        <title>Erythrobacter spongiae sp. nov., isolated from a marine sponge.</title>
        <authorList>
            <person name="Zhuang L."/>
            <person name="Luo L."/>
        </authorList>
    </citation>
    <scope>NUCLEOTIDE SEQUENCE [LARGE SCALE GENOMIC DNA]</scope>
    <source>
        <strain evidence="3 4">HN-E23</strain>
    </source>
</reference>
<protein>
    <submittedName>
        <fullName evidence="3">SDR family oxidoreductase</fullName>
    </submittedName>
</protein>
<dbReference type="OrthoDB" id="9803333at2"/>
<evidence type="ECO:0000313" key="4">
    <source>
        <dbReference type="Proteomes" id="UP000275232"/>
    </source>
</evidence>
<dbReference type="FunFam" id="3.40.50.720:FF:000084">
    <property type="entry name" value="Short-chain dehydrogenase reductase"/>
    <property type="match status" value="1"/>
</dbReference>